<proteinExistence type="predicted"/>
<dbReference type="KEGG" id="mmaz:MmTuc01_1739"/>
<protein>
    <submittedName>
        <fullName evidence="1">Uncharacterized protein</fullName>
    </submittedName>
</protein>
<sequence length="42" mass="4998">MEKEYENLYIFMINSTAYIGFCLSSDVYRNGLSGLMKNVYRY</sequence>
<dbReference type="Proteomes" id="UP000011718">
    <property type="component" value="Chromosome"/>
</dbReference>
<organism evidence="1 2">
    <name type="scientific">Methanosarcina mazei Tuc01</name>
    <dbReference type="NCBI Taxonomy" id="1236903"/>
    <lineage>
        <taxon>Archaea</taxon>
        <taxon>Methanobacteriati</taxon>
        <taxon>Methanobacteriota</taxon>
        <taxon>Stenosarchaea group</taxon>
        <taxon>Methanomicrobia</taxon>
        <taxon>Methanosarcinales</taxon>
        <taxon>Methanosarcinaceae</taxon>
        <taxon>Methanosarcina</taxon>
    </lineage>
</organism>
<evidence type="ECO:0000313" key="2">
    <source>
        <dbReference type="Proteomes" id="UP000011718"/>
    </source>
</evidence>
<dbReference type="HOGENOM" id="CLU_3245352_0_0_2"/>
<dbReference type="AlphaFoldDB" id="M1Q465"/>
<reference evidence="1 2" key="1">
    <citation type="journal article" date="2013" name="Genome Announc.">
        <title>Complete Genome of a Methanosarcina mazei Strain Isolated from Sediment Samples from an Amazonian Flooded Area.</title>
        <authorList>
            <person name="Assis das Gracas D."/>
            <person name="Thiago Juca Ramos R."/>
            <person name="Vieira Araujo A.C."/>
            <person name="Zahlouth R."/>
            <person name="Ribeiro Carneiro A."/>
            <person name="Souza Lopes T."/>
            <person name="Azevedo Barauna R."/>
            <person name="Azevedo V."/>
            <person name="Cruz Schneider M.P."/>
            <person name="Pellizari V.H."/>
            <person name="Silva A."/>
        </authorList>
    </citation>
    <scope>NUCLEOTIDE SEQUENCE [LARGE SCALE GENOMIC DNA]</scope>
    <source>
        <strain evidence="1 2">Tuc01</strain>
    </source>
</reference>
<evidence type="ECO:0000313" key="1">
    <source>
        <dbReference type="EMBL" id="AGF97090.1"/>
    </source>
</evidence>
<dbReference type="EMBL" id="CP004144">
    <property type="protein sequence ID" value="AGF97090.1"/>
    <property type="molecule type" value="Genomic_DNA"/>
</dbReference>
<name>M1Q465_METMZ</name>
<gene>
    <name evidence="1" type="ORF">MmTuc01_1739</name>
</gene>
<dbReference type="BioCyc" id="MMAZ1236903:G139K-1659-MONOMER"/>
<accession>M1Q465</accession>